<evidence type="ECO:0000256" key="6">
    <source>
        <dbReference type="ARBA" id="ARBA00023125"/>
    </source>
</evidence>
<dbReference type="RefSeq" id="WP_286593505.1">
    <property type="nucleotide sequence ID" value="NZ_JACANB010000003.1"/>
</dbReference>
<feature type="active site" description="O-(5'-phospho-DNA)-tyrosine intermediate" evidence="8 9">
    <location>
        <position position="122"/>
    </location>
</feature>
<dbReference type="GO" id="GO:0005694">
    <property type="term" value="C:chromosome"/>
    <property type="evidence" value="ECO:0007669"/>
    <property type="project" value="InterPro"/>
</dbReference>
<dbReference type="GO" id="GO:0034335">
    <property type="term" value="F:DNA negative supercoiling activity"/>
    <property type="evidence" value="ECO:0007669"/>
    <property type="project" value="UniProtKB-ARBA"/>
</dbReference>
<comment type="function">
    <text evidence="8">A type II topoisomerase that negatively supercoils closed circular double-stranded (ds) DNA in an ATP-dependent manner to modulate DNA topology and maintain chromosomes in an underwound state. Negative supercoiling favors strand separation, and DNA replication, transcription, recombination and repair, all of which involve strand separation. Also able to catalyze the interconversion of other topological isomers of dsDNA rings, including catenanes and knotted rings. Type II topoisomerases break and join 2 DNA strands simultaneously in an ATP-dependent manner.</text>
</comment>
<feature type="region of interest" description="Disordered" evidence="10">
    <location>
        <begin position="889"/>
        <end position="923"/>
    </location>
</feature>
<dbReference type="GO" id="GO:0009330">
    <property type="term" value="C:DNA topoisomerase type II (double strand cut, ATP-hydrolyzing) complex"/>
    <property type="evidence" value="ECO:0007669"/>
    <property type="project" value="TreeGrafter"/>
</dbReference>
<feature type="short sequence motif" description="GyrA-box" evidence="8">
    <location>
        <begin position="561"/>
        <end position="567"/>
    </location>
</feature>
<dbReference type="HAMAP" id="MF_01897">
    <property type="entry name" value="GyrA"/>
    <property type="match status" value="1"/>
</dbReference>
<evidence type="ECO:0000256" key="3">
    <source>
        <dbReference type="ARBA" id="ARBA00022741"/>
    </source>
</evidence>
<protein>
    <recommendedName>
        <fullName evidence="8">DNA gyrase subunit A</fullName>
        <ecNumber evidence="8">5.6.2.2</ecNumber>
    </recommendedName>
</protein>
<dbReference type="InterPro" id="IPR013757">
    <property type="entry name" value="Topo_IIA_A_a_sf"/>
</dbReference>
<dbReference type="PANTHER" id="PTHR43493:SF5">
    <property type="entry name" value="DNA GYRASE SUBUNIT A, CHLOROPLASTIC_MITOCHONDRIAL"/>
    <property type="match status" value="1"/>
</dbReference>
<keyword evidence="8" id="KW-0963">Cytoplasm</keyword>
<keyword evidence="6 8" id="KW-0238">DNA-binding</keyword>
<comment type="caution">
    <text evidence="12">The sequence shown here is derived from an EMBL/GenBank/DDBJ whole genome shotgun (WGS) entry which is preliminary data.</text>
</comment>
<dbReference type="PROSITE" id="PS52040">
    <property type="entry name" value="TOPO_IIA"/>
    <property type="match status" value="1"/>
</dbReference>
<dbReference type="Gene3D" id="3.90.199.10">
    <property type="entry name" value="Topoisomerase II, domain 5"/>
    <property type="match status" value="1"/>
</dbReference>
<evidence type="ECO:0000256" key="2">
    <source>
        <dbReference type="ARBA" id="ARBA00008263"/>
    </source>
</evidence>
<evidence type="ECO:0000256" key="8">
    <source>
        <dbReference type="HAMAP-Rule" id="MF_01897"/>
    </source>
</evidence>
<evidence type="ECO:0000313" key="12">
    <source>
        <dbReference type="EMBL" id="MDM1696102.1"/>
    </source>
</evidence>
<reference evidence="12" key="2">
    <citation type="journal article" date="2022" name="Sci. Total Environ.">
        <title>Prevalence, transmission, and molecular epidemiology of tet(X)-positive bacteria among humans, animals, and environmental niches in China: An epidemiological, and genomic-based study.</title>
        <authorList>
            <person name="Dong N."/>
            <person name="Zeng Y."/>
            <person name="Cai C."/>
            <person name="Sun C."/>
            <person name="Lu J."/>
            <person name="Liu C."/>
            <person name="Zhou H."/>
            <person name="Sun Q."/>
            <person name="Shu L."/>
            <person name="Wang H."/>
            <person name="Wang Y."/>
            <person name="Wang S."/>
            <person name="Wu C."/>
            <person name="Chan E.W."/>
            <person name="Chen G."/>
            <person name="Shen Z."/>
            <person name="Chen S."/>
            <person name="Zhang R."/>
        </authorList>
    </citation>
    <scope>NUCLEOTIDE SEQUENCE</scope>
    <source>
        <strain evidence="12">DF46-2-2</strain>
    </source>
</reference>
<reference evidence="12" key="1">
    <citation type="submission" date="2020-06" db="EMBL/GenBank/DDBJ databases">
        <authorList>
            <person name="Dong N."/>
        </authorList>
    </citation>
    <scope>NUCLEOTIDE SEQUENCE</scope>
    <source>
        <strain evidence="12">DF46-2-2</strain>
    </source>
</reference>
<dbReference type="SMART" id="SM00434">
    <property type="entry name" value="TOP4c"/>
    <property type="match status" value="1"/>
</dbReference>
<accession>A0AAW7DUI8</accession>
<dbReference type="SUPFAM" id="SSF56719">
    <property type="entry name" value="Type II DNA topoisomerase"/>
    <property type="match status" value="1"/>
</dbReference>
<name>A0AAW7DUI8_9GAMM</name>
<dbReference type="InterPro" id="IPR005743">
    <property type="entry name" value="GyrA"/>
</dbReference>
<comment type="subcellular location">
    <subcellularLocation>
        <location evidence="8">Cytoplasm</location>
    </subcellularLocation>
</comment>
<keyword evidence="3 8" id="KW-0547">Nucleotide-binding</keyword>
<evidence type="ECO:0000256" key="1">
    <source>
        <dbReference type="ARBA" id="ARBA00000185"/>
    </source>
</evidence>
<evidence type="ECO:0000259" key="11">
    <source>
        <dbReference type="PROSITE" id="PS52040"/>
    </source>
</evidence>
<dbReference type="CDD" id="cd00187">
    <property type="entry name" value="TOP4c"/>
    <property type="match status" value="1"/>
</dbReference>
<dbReference type="AlphaFoldDB" id="A0AAW7DUI8"/>
<dbReference type="GO" id="GO:0006265">
    <property type="term" value="P:DNA topological change"/>
    <property type="evidence" value="ECO:0007669"/>
    <property type="project" value="UniProtKB-UniRule"/>
</dbReference>
<dbReference type="NCBIfam" id="TIGR01063">
    <property type="entry name" value="gyrA"/>
    <property type="match status" value="1"/>
</dbReference>
<dbReference type="Gene3D" id="1.10.268.10">
    <property type="entry name" value="Topoisomerase, domain 3"/>
    <property type="match status" value="1"/>
</dbReference>
<dbReference type="Pfam" id="PF03989">
    <property type="entry name" value="DNA_gyraseA_C"/>
    <property type="match status" value="6"/>
</dbReference>
<evidence type="ECO:0000256" key="7">
    <source>
        <dbReference type="ARBA" id="ARBA00023235"/>
    </source>
</evidence>
<organism evidence="12 13">
    <name type="scientific">Thiopseudomonas alkaliphila</name>
    <dbReference type="NCBI Taxonomy" id="1697053"/>
    <lineage>
        <taxon>Bacteria</taxon>
        <taxon>Pseudomonadati</taxon>
        <taxon>Pseudomonadota</taxon>
        <taxon>Gammaproteobacteria</taxon>
        <taxon>Pseudomonadales</taxon>
        <taxon>Pseudomonadaceae</taxon>
        <taxon>Thiopseudomonas</taxon>
    </lineage>
</organism>
<evidence type="ECO:0000256" key="4">
    <source>
        <dbReference type="ARBA" id="ARBA00022840"/>
    </source>
</evidence>
<comment type="catalytic activity">
    <reaction evidence="1 8 9">
        <text>ATP-dependent breakage, passage and rejoining of double-stranded DNA.</text>
        <dbReference type="EC" id="5.6.2.2"/>
    </reaction>
</comment>
<dbReference type="InterPro" id="IPR013758">
    <property type="entry name" value="Topo_IIA_A/C_ab"/>
</dbReference>
<evidence type="ECO:0000256" key="5">
    <source>
        <dbReference type="ARBA" id="ARBA00023029"/>
    </source>
</evidence>
<keyword evidence="5 8" id="KW-0799">Topoisomerase</keyword>
<evidence type="ECO:0000313" key="13">
    <source>
        <dbReference type="Proteomes" id="UP001173465"/>
    </source>
</evidence>
<comment type="miscellaneous">
    <text evidence="8">Few gyrases are as efficient as E.coli at forming negative supercoils. Not all organisms have 2 type II topoisomerases; in organisms with a single type II topoisomerase this enzyme also has to decatenate newly replicated chromosomes.</text>
</comment>
<dbReference type="Gene3D" id="2.120.10.90">
    <property type="entry name" value="DNA gyrase/topoisomerase IV, subunit A, C-terminal"/>
    <property type="match status" value="1"/>
</dbReference>
<dbReference type="Proteomes" id="UP001173465">
    <property type="component" value="Unassembled WGS sequence"/>
</dbReference>
<comment type="similarity">
    <text evidence="2 8">Belongs to the type II topoisomerase GyrA/ParC subunit family.</text>
</comment>
<keyword evidence="4 8" id="KW-0067">ATP-binding</keyword>
<dbReference type="GO" id="GO:0003677">
    <property type="term" value="F:DNA binding"/>
    <property type="evidence" value="ECO:0007669"/>
    <property type="project" value="UniProtKB-UniRule"/>
</dbReference>
<dbReference type="EMBL" id="JACANB010000003">
    <property type="protein sequence ID" value="MDM1696102.1"/>
    <property type="molecule type" value="Genomic_DNA"/>
</dbReference>
<evidence type="ECO:0000256" key="9">
    <source>
        <dbReference type="PROSITE-ProRule" id="PRU01384"/>
    </source>
</evidence>
<proteinExistence type="inferred from homology"/>
<comment type="subunit">
    <text evidence="8">Heterotetramer, composed of two GyrA and two GyrB chains. In the heterotetramer, GyrA contains the active site tyrosine that forms a transient covalent intermediate with DNA, while GyrB binds cofactors and catalyzes ATP hydrolysis.</text>
</comment>
<dbReference type="FunFam" id="3.30.1360.40:FF:000002">
    <property type="entry name" value="DNA gyrase subunit A"/>
    <property type="match status" value="1"/>
</dbReference>
<dbReference type="InterPro" id="IPR035516">
    <property type="entry name" value="Gyrase/topoIV_suA_C"/>
</dbReference>
<dbReference type="EC" id="5.6.2.2" evidence="8"/>
<dbReference type="Pfam" id="PF00521">
    <property type="entry name" value="DNA_topoisoIV"/>
    <property type="match status" value="1"/>
</dbReference>
<keyword evidence="7 8" id="KW-0413">Isomerase</keyword>
<dbReference type="InterPro" id="IPR002205">
    <property type="entry name" value="Topo_IIA_dom_A"/>
</dbReference>
<dbReference type="InterPro" id="IPR006691">
    <property type="entry name" value="GyrA/parC_rep"/>
</dbReference>
<evidence type="ECO:0000256" key="10">
    <source>
        <dbReference type="SAM" id="MobiDB-lite"/>
    </source>
</evidence>
<dbReference type="InterPro" id="IPR013760">
    <property type="entry name" value="Topo_IIA-like_dom_sf"/>
</dbReference>
<dbReference type="SUPFAM" id="SSF101904">
    <property type="entry name" value="GyrA/ParC C-terminal domain-like"/>
    <property type="match status" value="1"/>
</dbReference>
<dbReference type="FunFam" id="3.90.199.10:FF:000001">
    <property type="entry name" value="DNA gyrase subunit A"/>
    <property type="match status" value="1"/>
</dbReference>
<dbReference type="Gene3D" id="3.30.1360.40">
    <property type="match status" value="1"/>
</dbReference>
<dbReference type="GO" id="GO:0005524">
    <property type="term" value="F:ATP binding"/>
    <property type="evidence" value="ECO:0007669"/>
    <property type="project" value="UniProtKB-UniRule"/>
</dbReference>
<dbReference type="InterPro" id="IPR050220">
    <property type="entry name" value="Type_II_DNA_Topoisomerases"/>
</dbReference>
<dbReference type="PANTHER" id="PTHR43493">
    <property type="entry name" value="DNA GYRASE/TOPOISOMERASE SUBUNIT A"/>
    <property type="match status" value="1"/>
</dbReference>
<dbReference type="NCBIfam" id="NF004044">
    <property type="entry name" value="PRK05561.1"/>
    <property type="match status" value="1"/>
</dbReference>
<dbReference type="NCBIfam" id="NF004043">
    <property type="entry name" value="PRK05560.1"/>
    <property type="match status" value="1"/>
</dbReference>
<gene>
    <name evidence="8 12" type="primary">gyrA</name>
    <name evidence="12" type="ORF">HX099_05405</name>
</gene>
<dbReference type="GO" id="GO:0005737">
    <property type="term" value="C:cytoplasm"/>
    <property type="evidence" value="ECO:0007669"/>
    <property type="project" value="UniProtKB-SubCell"/>
</dbReference>
<dbReference type="GO" id="GO:0006261">
    <property type="term" value="P:DNA-templated DNA replication"/>
    <property type="evidence" value="ECO:0007669"/>
    <property type="project" value="UniProtKB-UniRule"/>
</dbReference>
<feature type="domain" description="Topo IIA-type catalytic" evidence="11">
    <location>
        <begin position="34"/>
        <end position="534"/>
    </location>
</feature>
<sequence>MGELAREILPISIEDEMRQSYLDYAMSVIVGRALPDARDGLKPVHRRVLFAMRELGNDWNKPYKKSARVVGDVIGKYHPHGDIAVYHTIVRMAQPFSMRYMLVDGQGNFGSVDGDNAAAMRYTEVRMDKIAHEMLADLEKETVDWVPNYDGTEQIPAVLPTKIPSLLVNGSSGIAVGMATNIPPHNLTEVINGCLALIDNPELSVDELMQFIPGPDFPTAGIINGRAGIIEAYRTGRGRIYMRARAEFEDIDKAGTRQQIVITELPYQLNKARLIEKIAELVKEKKLEGITELRDESDKDGMRVVIELRRGEVPEVILNNLYAQTQMQSVFGINNVALVDGRPRLLNLKDMLEVFVRHRREVVTRRTVYELRKARERGHILEGQAVALSNIDPVIELIKASPTPAEARERLLATAWESSAVAAMVERAGAESCRPEGLDEQYGMRDGRYYLSPEQAQAILELRLHRLTGLEHEKLLTEYQEILEQIGELIHILTSPERLLEVIREELEKVKADFGDERRTEIVASQVDLTIADLITEEERVVTISHGGYAKSQPLSAYNAQRRGGRGKAATGVKDEDFVEHLLVANSHATLLLFSSKGKVYWKRTFEIPEASRTARGRPLVNLLPLEEGERITAMLQVDLESLGQDEELLDEQDDSILEGELVALDETEESETEQEQEEAEEPTGAYVFMATAKGTVKKTPLSQFSRPRNSGLIALRLEEGDTLIAAAITDGAQDVMLFSDGGKVIRFNERKVRSMGRTARGVRGMRLLDEQQLISMLIPEPETQILTASEHGYGKRTVIEEFPVRGRGGQGVIAMVTNERNGKLVGAIQVLDGEEIMLISDQGTLVRTRVDEISSQSRNTQGVTLIKLGNEEKLVGLERVQEPYDVEDELDSAAESAELIDNPEIADVAGVEPTADDADSEE</sequence>